<dbReference type="InterPro" id="IPR026024">
    <property type="entry name" value="Chemotaxis_MeTrfase_CheR"/>
</dbReference>
<dbReference type="PANTHER" id="PTHR24422:SF19">
    <property type="entry name" value="CHEMOTAXIS PROTEIN METHYLTRANSFERASE"/>
    <property type="match status" value="1"/>
</dbReference>
<dbReference type="PIRSF" id="PIRSF000410">
    <property type="entry name" value="CheR"/>
    <property type="match status" value="1"/>
</dbReference>
<evidence type="ECO:0000256" key="2">
    <source>
        <dbReference type="ARBA" id="ARBA00012534"/>
    </source>
</evidence>
<dbReference type="PROSITE" id="PS50123">
    <property type="entry name" value="CHER"/>
    <property type="match status" value="1"/>
</dbReference>
<dbReference type="InterPro" id="IPR036804">
    <property type="entry name" value="CheR_N_sf"/>
</dbReference>
<dbReference type="SMART" id="SM00138">
    <property type="entry name" value="MeTrc"/>
    <property type="match status" value="1"/>
</dbReference>
<dbReference type="SUPFAM" id="SSF47757">
    <property type="entry name" value="Chemotaxis receptor methyltransferase CheR, N-terminal domain"/>
    <property type="match status" value="1"/>
</dbReference>
<dbReference type="PRINTS" id="PR00996">
    <property type="entry name" value="CHERMTFRASE"/>
</dbReference>
<dbReference type="GO" id="GO:0032259">
    <property type="term" value="P:methylation"/>
    <property type="evidence" value="ECO:0007669"/>
    <property type="project" value="UniProtKB-KW"/>
</dbReference>
<dbReference type="PANTHER" id="PTHR24422">
    <property type="entry name" value="CHEMOTAXIS PROTEIN METHYLTRANSFERASE"/>
    <property type="match status" value="1"/>
</dbReference>
<organism evidence="7 8">
    <name type="scientific">Tectimicrobiota bacterium</name>
    <dbReference type="NCBI Taxonomy" id="2528274"/>
    <lineage>
        <taxon>Bacteria</taxon>
        <taxon>Pseudomonadati</taxon>
        <taxon>Nitrospinota/Tectimicrobiota group</taxon>
        <taxon>Candidatus Tectimicrobiota</taxon>
    </lineage>
</organism>
<proteinExistence type="predicted"/>
<dbReference type="Pfam" id="PF03705">
    <property type="entry name" value="CheR_N"/>
    <property type="match status" value="1"/>
</dbReference>
<evidence type="ECO:0000313" key="7">
    <source>
        <dbReference type="EMBL" id="MBM3224631.1"/>
    </source>
</evidence>
<dbReference type="Gene3D" id="3.40.50.150">
    <property type="entry name" value="Vaccinia Virus protein VP39"/>
    <property type="match status" value="1"/>
</dbReference>
<evidence type="ECO:0000256" key="5">
    <source>
        <dbReference type="ARBA" id="ARBA00022691"/>
    </source>
</evidence>
<accession>A0A937W0P0</accession>
<evidence type="ECO:0000313" key="8">
    <source>
        <dbReference type="Proteomes" id="UP000712673"/>
    </source>
</evidence>
<dbReference type="GO" id="GO:0008983">
    <property type="term" value="F:protein-glutamate O-methyltransferase activity"/>
    <property type="evidence" value="ECO:0007669"/>
    <property type="project" value="UniProtKB-EC"/>
</dbReference>
<feature type="domain" description="CheR-type methyltransferase" evidence="6">
    <location>
        <begin position="2"/>
        <end position="278"/>
    </location>
</feature>
<dbReference type="Proteomes" id="UP000712673">
    <property type="component" value="Unassembled WGS sequence"/>
</dbReference>
<reference evidence="7" key="1">
    <citation type="submission" date="2019-03" db="EMBL/GenBank/DDBJ databases">
        <title>Lake Tanganyika Metagenome-Assembled Genomes (MAGs).</title>
        <authorList>
            <person name="Tran P."/>
        </authorList>
    </citation>
    <scope>NUCLEOTIDE SEQUENCE</scope>
    <source>
        <strain evidence="7">K_DeepCast_65m_m2_066</strain>
    </source>
</reference>
<dbReference type="Pfam" id="PF01739">
    <property type="entry name" value="CheR"/>
    <property type="match status" value="1"/>
</dbReference>
<evidence type="ECO:0000256" key="4">
    <source>
        <dbReference type="ARBA" id="ARBA00022679"/>
    </source>
</evidence>
<evidence type="ECO:0000256" key="1">
    <source>
        <dbReference type="ARBA" id="ARBA00001541"/>
    </source>
</evidence>
<evidence type="ECO:0000256" key="3">
    <source>
        <dbReference type="ARBA" id="ARBA00022603"/>
    </source>
</evidence>
<comment type="catalytic activity">
    <reaction evidence="1">
        <text>L-glutamyl-[protein] + S-adenosyl-L-methionine = [protein]-L-glutamate 5-O-methyl ester + S-adenosyl-L-homocysteine</text>
        <dbReference type="Rhea" id="RHEA:24452"/>
        <dbReference type="Rhea" id="RHEA-COMP:10208"/>
        <dbReference type="Rhea" id="RHEA-COMP:10311"/>
        <dbReference type="ChEBI" id="CHEBI:29973"/>
        <dbReference type="ChEBI" id="CHEBI:57856"/>
        <dbReference type="ChEBI" id="CHEBI:59789"/>
        <dbReference type="ChEBI" id="CHEBI:82795"/>
        <dbReference type="EC" id="2.1.1.80"/>
    </reaction>
</comment>
<evidence type="ECO:0000259" key="6">
    <source>
        <dbReference type="PROSITE" id="PS50123"/>
    </source>
</evidence>
<dbReference type="InterPro" id="IPR022641">
    <property type="entry name" value="CheR_N"/>
</dbReference>
<gene>
    <name evidence="7" type="ORF">FJZ47_12620</name>
</gene>
<dbReference type="InterPro" id="IPR022642">
    <property type="entry name" value="CheR_C"/>
</dbReference>
<protein>
    <recommendedName>
        <fullName evidence="2">protein-glutamate O-methyltransferase</fullName>
        <ecNumber evidence="2">2.1.1.80</ecNumber>
    </recommendedName>
</protein>
<dbReference type="EC" id="2.1.1.80" evidence="2"/>
<dbReference type="CDD" id="cd02440">
    <property type="entry name" value="AdoMet_MTases"/>
    <property type="match status" value="1"/>
</dbReference>
<keyword evidence="3" id="KW-0489">Methyltransferase</keyword>
<keyword evidence="4" id="KW-0808">Transferase</keyword>
<dbReference type="InterPro" id="IPR050903">
    <property type="entry name" value="Bact_Chemotaxis_MeTrfase"/>
</dbReference>
<keyword evidence="5" id="KW-0949">S-adenosyl-L-methionine</keyword>
<dbReference type="Gene3D" id="1.10.155.10">
    <property type="entry name" value="Chemotaxis receptor methyltransferase CheR, N-terminal domain"/>
    <property type="match status" value="1"/>
</dbReference>
<name>A0A937W0P0_UNCTE</name>
<dbReference type="SUPFAM" id="SSF53335">
    <property type="entry name" value="S-adenosyl-L-methionine-dependent methyltransferases"/>
    <property type="match status" value="1"/>
</dbReference>
<dbReference type="InterPro" id="IPR029063">
    <property type="entry name" value="SAM-dependent_MTases_sf"/>
</dbReference>
<dbReference type="InterPro" id="IPR000780">
    <property type="entry name" value="CheR_MeTrfase"/>
</dbReference>
<dbReference type="EMBL" id="VGLS01000369">
    <property type="protein sequence ID" value="MBM3224631.1"/>
    <property type="molecule type" value="Genomic_DNA"/>
</dbReference>
<sequence length="278" mass="31895">MLVEHEFTLTTQDFDWIRTLVTEQTGIVLSEAKRDLVYGRLTKRLRHLGLDSFRAYCQRLQAGDPGELEHLVNALTTNLTMFFREVHHFDYLADTVLPALLARHAQSRRLRLWSAGCSTGEEPYSLAMVCREVVPANAGWDVKILATDIDSSVLATAQQGIYSAERVQGMSPERLQHWFRKGQGQHAGLVRVSPALQELITFRQLNLIHPLPMRGPFDVIFCRNVVIYFDKPTQRQLFERFADVLDPQGHLFVGHSESLFKVTERFALLGKTIYRRCR</sequence>
<dbReference type="AlphaFoldDB" id="A0A937W0P0"/>
<comment type="caution">
    <text evidence="7">The sequence shown here is derived from an EMBL/GenBank/DDBJ whole genome shotgun (WGS) entry which is preliminary data.</text>
</comment>